<organism evidence="13 14">
    <name type="scientific">Metabacillus flavus</name>
    <dbReference type="NCBI Taxonomy" id="2823519"/>
    <lineage>
        <taxon>Bacteria</taxon>
        <taxon>Bacillati</taxon>
        <taxon>Bacillota</taxon>
        <taxon>Bacilli</taxon>
        <taxon>Bacillales</taxon>
        <taxon>Bacillaceae</taxon>
        <taxon>Metabacillus</taxon>
    </lineage>
</organism>
<dbReference type="SUPFAM" id="SSF46689">
    <property type="entry name" value="Homeodomain-like"/>
    <property type="match status" value="2"/>
</dbReference>
<dbReference type="PROSITE" id="PS01124">
    <property type="entry name" value="HTH_ARAC_FAMILY_2"/>
    <property type="match status" value="1"/>
</dbReference>
<dbReference type="InterPro" id="IPR016220">
    <property type="entry name" value="Me-P-triester_DNA_alkyl-Trfase"/>
</dbReference>
<evidence type="ECO:0000256" key="2">
    <source>
        <dbReference type="ARBA" id="ARBA00022603"/>
    </source>
</evidence>
<dbReference type="PROSITE" id="PS00041">
    <property type="entry name" value="HTH_ARAC_FAMILY_1"/>
    <property type="match status" value="1"/>
</dbReference>
<dbReference type="Gene3D" id="1.10.10.60">
    <property type="entry name" value="Homeodomain-like"/>
    <property type="match status" value="2"/>
</dbReference>
<sequence length="182" mass="21000">MRNYEWEAIVSCNTAFDGQFFYGVKTTNIFCRPSCRSRTPLRQNVQVNGSAEFFIHQGYRPCKRCQPDAEVLPDPKQHLIRNAKRLIEERYQEELTLQTLADSLYISPYYFHKTFKELAGKSPAQYVAEIRIAAAQALMNEGTYSIAEISSLTGFKKPSHFSRVFKRLTGESPSNFRQKVLK</sequence>
<proteinExistence type="predicted"/>
<evidence type="ECO:0000256" key="3">
    <source>
        <dbReference type="ARBA" id="ARBA00022679"/>
    </source>
</evidence>
<evidence type="ECO:0000256" key="5">
    <source>
        <dbReference type="ARBA" id="ARBA00022763"/>
    </source>
</evidence>
<evidence type="ECO:0000313" key="13">
    <source>
        <dbReference type="EMBL" id="MBS2968185.1"/>
    </source>
</evidence>
<dbReference type="PIRSF" id="PIRSF000408">
    <property type="entry name" value="Alkyltransferas_AdaA"/>
    <property type="match status" value="1"/>
</dbReference>
<dbReference type="PANTHER" id="PTHR43280:SF28">
    <property type="entry name" value="HTH-TYPE TRANSCRIPTIONAL ACTIVATOR RHAS"/>
    <property type="match status" value="1"/>
</dbReference>
<dbReference type="InterPro" id="IPR009057">
    <property type="entry name" value="Homeodomain-like_sf"/>
</dbReference>
<keyword evidence="10" id="KW-0804">Transcription</keyword>
<keyword evidence="14" id="KW-1185">Reference proteome</keyword>
<evidence type="ECO:0000256" key="7">
    <source>
        <dbReference type="ARBA" id="ARBA00023015"/>
    </source>
</evidence>
<feature type="domain" description="HTH araC/xylS-type" evidence="12">
    <location>
        <begin position="81"/>
        <end position="179"/>
    </location>
</feature>
<dbReference type="Proteomes" id="UP000682403">
    <property type="component" value="Unassembled WGS sequence"/>
</dbReference>
<dbReference type="Pfam" id="PF02805">
    <property type="entry name" value="Ada_Zn_binding"/>
    <property type="match status" value="1"/>
</dbReference>
<keyword evidence="9" id="KW-0010">Activator</keyword>
<keyword evidence="6" id="KW-0862">Zinc</keyword>
<dbReference type="PRINTS" id="PR00032">
    <property type="entry name" value="HTHARAC"/>
</dbReference>
<evidence type="ECO:0000259" key="12">
    <source>
        <dbReference type="PROSITE" id="PS01124"/>
    </source>
</evidence>
<keyword evidence="4" id="KW-0479">Metal-binding</keyword>
<reference evidence="13 14" key="1">
    <citation type="submission" date="2021-04" db="EMBL/GenBank/DDBJ databases">
        <title>Metabacillus sp. strain KIGAM252 whole genome sequence.</title>
        <authorList>
            <person name="Seo M.-J."/>
            <person name="Cho E.-S."/>
            <person name="Hwang C.Y."/>
            <person name="Yoon D.J."/>
        </authorList>
    </citation>
    <scope>NUCLEOTIDE SEQUENCE [LARGE SCALE GENOMIC DNA]</scope>
    <source>
        <strain evidence="13 14">KIGAM252</strain>
    </source>
</reference>
<protein>
    <submittedName>
        <fullName evidence="13">Methylphosphotriester-DNA--protein-cysteine methyltransferase family protein</fullName>
    </submittedName>
</protein>
<keyword evidence="7" id="KW-0805">Transcription regulation</keyword>
<name>A0ABS5LBS9_9BACI</name>
<evidence type="ECO:0000256" key="11">
    <source>
        <dbReference type="ARBA" id="ARBA00023204"/>
    </source>
</evidence>
<dbReference type="InterPro" id="IPR004026">
    <property type="entry name" value="Ada_DNA_repair_Zn-bd"/>
</dbReference>
<gene>
    <name evidence="13" type="ORF">J9317_05370</name>
</gene>
<keyword evidence="8" id="KW-0238">DNA-binding</keyword>
<dbReference type="Gene3D" id="3.40.10.10">
    <property type="entry name" value="DNA Methylphosphotriester Repair Domain"/>
    <property type="match status" value="1"/>
</dbReference>
<evidence type="ECO:0000256" key="9">
    <source>
        <dbReference type="ARBA" id="ARBA00023159"/>
    </source>
</evidence>
<accession>A0ABS5LBS9</accession>
<keyword evidence="3" id="KW-0808">Transferase</keyword>
<dbReference type="InterPro" id="IPR018062">
    <property type="entry name" value="HTH_AraC-typ_CS"/>
</dbReference>
<dbReference type="RefSeq" id="WP_211556822.1">
    <property type="nucleotide sequence ID" value="NZ_JAGVRK010000001.1"/>
</dbReference>
<keyword evidence="5" id="KW-0227">DNA damage</keyword>
<evidence type="ECO:0000256" key="10">
    <source>
        <dbReference type="ARBA" id="ARBA00023163"/>
    </source>
</evidence>
<dbReference type="InterPro" id="IPR018060">
    <property type="entry name" value="HTH_AraC"/>
</dbReference>
<evidence type="ECO:0000256" key="4">
    <source>
        <dbReference type="ARBA" id="ARBA00022723"/>
    </source>
</evidence>
<keyword evidence="2 13" id="KW-0489">Methyltransferase</keyword>
<dbReference type="SMART" id="SM00342">
    <property type="entry name" value="HTH_ARAC"/>
    <property type="match status" value="1"/>
</dbReference>
<evidence type="ECO:0000256" key="8">
    <source>
        <dbReference type="ARBA" id="ARBA00023125"/>
    </source>
</evidence>
<dbReference type="GO" id="GO:0032259">
    <property type="term" value="P:methylation"/>
    <property type="evidence" value="ECO:0007669"/>
    <property type="project" value="UniProtKB-KW"/>
</dbReference>
<comment type="caution">
    <text evidence="13">The sequence shown here is derived from an EMBL/GenBank/DDBJ whole genome shotgun (WGS) entry which is preliminary data.</text>
</comment>
<dbReference type="SUPFAM" id="SSF57884">
    <property type="entry name" value="Ada DNA repair protein, N-terminal domain (N-Ada 10)"/>
    <property type="match status" value="1"/>
</dbReference>
<dbReference type="PANTHER" id="PTHR43280">
    <property type="entry name" value="ARAC-FAMILY TRANSCRIPTIONAL REGULATOR"/>
    <property type="match status" value="1"/>
</dbReference>
<keyword evidence="11" id="KW-0234">DNA repair</keyword>
<dbReference type="InterPro" id="IPR020449">
    <property type="entry name" value="Tscrpt_reg_AraC-type_HTH"/>
</dbReference>
<dbReference type="InterPro" id="IPR035451">
    <property type="entry name" value="Ada-like_dom_sf"/>
</dbReference>
<evidence type="ECO:0000313" key="14">
    <source>
        <dbReference type="Proteomes" id="UP000682403"/>
    </source>
</evidence>
<dbReference type="Pfam" id="PF12833">
    <property type="entry name" value="HTH_18"/>
    <property type="match status" value="1"/>
</dbReference>
<evidence type="ECO:0000256" key="6">
    <source>
        <dbReference type="ARBA" id="ARBA00022833"/>
    </source>
</evidence>
<dbReference type="GO" id="GO:0008168">
    <property type="term" value="F:methyltransferase activity"/>
    <property type="evidence" value="ECO:0007669"/>
    <property type="project" value="UniProtKB-KW"/>
</dbReference>
<dbReference type="EMBL" id="JAGVRK010000001">
    <property type="protein sequence ID" value="MBS2968185.1"/>
    <property type="molecule type" value="Genomic_DNA"/>
</dbReference>
<evidence type="ECO:0000256" key="1">
    <source>
        <dbReference type="ARBA" id="ARBA00001947"/>
    </source>
</evidence>
<comment type="cofactor">
    <cofactor evidence="1">
        <name>Zn(2+)</name>
        <dbReference type="ChEBI" id="CHEBI:29105"/>
    </cofactor>
</comment>